<dbReference type="InterPro" id="IPR038417">
    <property type="entry name" value="Alpga-gal_N_sf"/>
</dbReference>
<keyword evidence="5 6" id="KW-0326">Glycosidase</keyword>
<dbReference type="Pfam" id="PF16875">
    <property type="entry name" value="Glyco_hydro_36N"/>
    <property type="match status" value="1"/>
</dbReference>
<dbReference type="InterPro" id="IPR031704">
    <property type="entry name" value="Glyco_hydro_36_N"/>
</dbReference>
<sequence length="734" mass="83636">MSIEFTASTKTFHLKAGNTSYVLQIVNEGFLAHLYWGRKVSDYRFANYLQFKDRGFSGNPYPSQDRTFSLDTLPQEFPVYGTTDYRAPIVQVQLENGTTITDFRYDSHQIISGKPALEGLPATYVESNEEASTLEIVMNDSLSKMKAVLSYTVFEDRNVITRSVRYINEGNKPFRLLRAMSTSLDFRDADFDFLQLTGAHERERHIERQPLRSGTQSVESRRGASSHQFHPFIALLRKNADEQNGDVYGFSFVYSGNFLAQAEVDPFQNTRVTMGVNPFDFAWKLEAGESFQAPEVVMVYSHEGLGGMSRTYHDLYRTRLARGQFRDKERPILINNWEATYFDFNTEKIEAIARAGSELGIELFVLDDGWFGKRDDDKSSLGDWFVNKLKLPNGLADLANRVRNMEMEFGLWFEPEMVSVNSDLYRQNPDWCLHVPNATRSEGRNQLILDFSRDDVCEYITKVVSDILASAPITYVKWDMNRHMTEIGSALLPADRQRETAHRYMLGLYKVMEKITTSFPHILFESCSGGGGRFDPGMLYYMPQTWTSDNTDAVSRLKIQYGTSLIYPISSIGAHVSAVPNHQVNRITPLKMRGDVASSGNFGYELDLTKLTEEEKEEVKQQVTDYKKIRSLVQFGDFYRLLSPFEGNETAWLFVNKQKNEAVVSYFRVLNEPNAPFRSFTLAGLNPDTSYHIEETGEVIGGDELMYAGIAIPTSLSGDFQSLVWHLKEVKAGE</sequence>
<dbReference type="Pfam" id="PF16874">
    <property type="entry name" value="Glyco_hydro_36C"/>
    <property type="match status" value="1"/>
</dbReference>
<evidence type="ECO:0000256" key="6">
    <source>
        <dbReference type="PIRNR" id="PIRNR005536"/>
    </source>
</evidence>
<dbReference type="RefSeq" id="WP_271340697.1">
    <property type="nucleotide sequence ID" value="NZ_JAQKAB010000005.1"/>
</dbReference>
<dbReference type="CDD" id="cd14791">
    <property type="entry name" value="GH36"/>
    <property type="match status" value="1"/>
</dbReference>
<evidence type="ECO:0000256" key="5">
    <source>
        <dbReference type="ARBA" id="ARBA00023295"/>
    </source>
</evidence>
<dbReference type="InterPro" id="IPR017853">
    <property type="entry name" value="GH"/>
</dbReference>
<accession>A0ABT4X5Y7</accession>
<dbReference type="InterPro" id="IPR002252">
    <property type="entry name" value="Glyco_hydro_36"/>
</dbReference>
<dbReference type="InterPro" id="IPR000111">
    <property type="entry name" value="Glyco_hydro_27/36_CS"/>
</dbReference>
<dbReference type="SUPFAM" id="SSF51445">
    <property type="entry name" value="(Trans)glycosidases"/>
    <property type="match status" value="1"/>
</dbReference>
<dbReference type="Gene3D" id="2.70.98.60">
    <property type="entry name" value="alpha-galactosidase from lactobacil brevis"/>
    <property type="match status" value="1"/>
</dbReference>
<evidence type="ECO:0000256" key="1">
    <source>
        <dbReference type="ARBA" id="ARBA00001255"/>
    </source>
</evidence>
<organism evidence="9 10">
    <name type="scientific">Bacillus changyiensis</name>
    <dbReference type="NCBI Taxonomy" id="3004103"/>
    <lineage>
        <taxon>Bacteria</taxon>
        <taxon>Bacillati</taxon>
        <taxon>Bacillota</taxon>
        <taxon>Bacilli</taxon>
        <taxon>Bacillales</taxon>
        <taxon>Bacillaceae</taxon>
        <taxon>Bacillus</taxon>
    </lineage>
</organism>
<dbReference type="EC" id="3.2.1.22" evidence="3 6"/>
<dbReference type="InterPro" id="IPR031705">
    <property type="entry name" value="Glyco_hydro_36_C"/>
</dbReference>
<dbReference type="InterPro" id="IPR013785">
    <property type="entry name" value="Aldolase_TIM"/>
</dbReference>
<dbReference type="EMBL" id="JAQKAB010000005">
    <property type="protein sequence ID" value="MDA7026841.1"/>
    <property type="molecule type" value="Genomic_DNA"/>
</dbReference>
<dbReference type="InterPro" id="IPR013780">
    <property type="entry name" value="Glyco_hydro_b"/>
</dbReference>
<comment type="catalytic activity">
    <reaction evidence="1 6">
        <text>Hydrolysis of terminal, non-reducing alpha-D-galactose residues in alpha-D-galactosides, including galactose oligosaccharides, galactomannans and galactolipids.</text>
        <dbReference type="EC" id="3.2.1.22"/>
    </reaction>
</comment>
<proteinExistence type="inferred from homology"/>
<feature type="domain" description="Glycosyl hydrolase family 36 N-terminal" evidence="8">
    <location>
        <begin position="29"/>
        <end position="286"/>
    </location>
</feature>
<evidence type="ECO:0000313" key="9">
    <source>
        <dbReference type="EMBL" id="MDA7026841.1"/>
    </source>
</evidence>
<dbReference type="PRINTS" id="PR00743">
    <property type="entry name" value="GLHYDRLASE36"/>
</dbReference>
<dbReference type="InterPro" id="IPR050985">
    <property type="entry name" value="Alpha-glycosidase_related"/>
</dbReference>
<gene>
    <name evidence="9" type="ORF">PJ311_09500</name>
</gene>
<dbReference type="Pfam" id="PF02065">
    <property type="entry name" value="Melibiase"/>
    <property type="match status" value="1"/>
</dbReference>
<keyword evidence="4 6" id="KW-0378">Hydrolase</keyword>
<dbReference type="Gene3D" id="2.60.40.1180">
    <property type="entry name" value="Golgi alpha-mannosidase II"/>
    <property type="match status" value="1"/>
</dbReference>
<protein>
    <recommendedName>
        <fullName evidence="3 6">Alpha-galactosidase</fullName>
        <ecNumber evidence="3 6">3.2.1.22</ecNumber>
    </recommendedName>
</protein>
<comment type="similarity">
    <text evidence="2">Belongs to the glycosyl hydrolase 36 family.</text>
</comment>
<evidence type="ECO:0000259" key="8">
    <source>
        <dbReference type="Pfam" id="PF16875"/>
    </source>
</evidence>
<reference evidence="9 10" key="1">
    <citation type="submission" date="2023-01" db="EMBL/GenBank/DDBJ databases">
        <title>Bacillus changyiensis sp. nov., isolated from a coastal deposit.</title>
        <authorList>
            <person name="Xiao G."/>
            <person name="Lai Q."/>
            <person name="Hu Z."/>
            <person name="Shao Z."/>
        </authorList>
    </citation>
    <scope>NUCLEOTIDE SEQUENCE [LARGE SCALE GENOMIC DNA]</scope>
    <source>
        <strain evidence="9 10">CLL-7-23</strain>
    </source>
</reference>
<dbReference type="PANTHER" id="PTHR43053">
    <property type="entry name" value="GLYCOSIDASE FAMILY 31"/>
    <property type="match status" value="1"/>
</dbReference>
<evidence type="ECO:0000256" key="4">
    <source>
        <dbReference type="ARBA" id="ARBA00022801"/>
    </source>
</evidence>
<dbReference type="PANTHER" id="PTHR43053:SF3">
    <property type="entry name" value="ALPHA-GALACTOSIDASE C-RELATED"/>
    <property type="match status" value="1"/>
</dbReference>
<name>A0ABT4X5Y7_9BACI</name>
<dbReference type="GO" id="GO:0004557">
    <property type="term" value="F:alpha-galactosidase activity"/>
    <property type="evidence" value="ECO:0007669"/>
    <property type="project" value="UniProtKB-EC"/>
</dbReference>
<evidence type="ECO:0000256" key="2">
    <source>
        <dbReference type="ARBA" id="ARBA00006202"/>
    </source>
</evidence>
<dbReference type="PROSITE" id="PS00512">
    <property type="entry name" value="ALPHA_GALACTOSIDASE"/>
    <property type="match status" value="1"/>
</dbReference>
<dbReference type="Gene3D" id="3.20.20.70">
    <property type="entry name" value="Aldolase class I"/>
    <property type="match status" value="1"/>
</dbReference>
<dbReference type="PIRSF" id="PIRSF005536">
    <property type="entry name" value="Agal"/>
    <property type="match status" value="1"/>
</dbReference>
<evidence type="ECO:0000259" key="7">
    <source>
        <dbReference type="Pfam" id="PF16874"/>
    </source>
</evidence>
<dbReference type="Proteomes" id="UP001211894">
    <property type="component" value="Unassembled WGS sequence"/>
</dbReference>
<feature type="domain" description="Glycosyl hydrolase family 36 C-terminal" evidence="7">
    <location>
        <begin position="649"/>
        <end position="727"/>
    </location>
</feature>
<comment type="caution">
    <text evidence="9">The sequence shown here is derived from an EMBL/GenBank/DDBJ whole genome shotgun (WGS) entry which is preliminary data.</text>
</comment>
<keyword evidence="10" id="KW-1185">Reference proteome</keyword>
<evidence type="ECO:0000256" key="3">
    <source>
        <dbReference type="ARBA" id="ARBA00012755"/>
    </source>
</evidence>
<evidence type="ECO:0000313" key="10">
    <source>
        <dbReference type="Proteomes" id="UP001211894"/>
    </source>
</evidence>